<dbReference type="Gene3D" id="3.90.550.10">
    <property type="entry name" value="Spore Coat Polysaccharide Biosynthesis Protein SpsA, Chain A"/>
    <property type="match status" value="1"/>
</dbReference>
<protein>
    <recommendedName>
        <fullName evidence="4">Glycosyl transferase 64 domain-containing protein</fullName>
    </recommendedName>
</protein>
<gene>
    <name evidence="2" type="ORF">GALMADRAFT_234812</name>
</gene>
<feature type="chain" id="PRO_5001649209" description="Glycosyl transferase 64 domain-containing protein" evidence="1">
    <location>
        <begin position="23"/>
        <end position="454"/>
    </location>
</feature>
<organism evidence="2 3">
    <name type="scientific">Galerina marginata (strain CBS 339.88)</name>
    <dbReference type="NCBI Taxonomy" id="685588"/>
    <lineage>
        <taxon>Eukaryota</taxon>
        <taxon>Fungi</taxon>
        <taxon>Dikarya</taxon>
        <taxon>Basidiomycota</taxon>
        <taxon>Agaricomycotina</taxon>
        <taxon>Agaricomycetes</taxon>
        <taxon>Agaricomycetidae</taxon>
        <taxon>Agaricales</taxon>
        <taxon>Agaricineae</taxon>
        <taxon>Strophariaceae</taxon>
        <taxon>Galerina</taxon>
    </lineage>
</organism>
<dbReference type="AlphaFoldDB" id="A0A067TR93"/>
<dbReference type="OrthoDB" id="1684102at2759"/>
<reference evidence="3" key="1">
    <citation type="journal article" date="2014" name="Proc. Natl. Acad. Sci. U.S.A.">
        <title>Extensive sampling of basidiomycete genomes demonstrates inadequacy of the white-rot/brown-rot paradigm for wood decay fungi.</title>
        <authorList>
            <person name="Riley R."/>
            <person name="Salamov A.A."/>
            <person name="Brown D.W."/>
            <person name="Nagy L.G."/>
            <person name="Floudas D."/>
            <person name="Held B.W."/>
            <person name="Levasseur A."/>
            <person name="Lombard V."/>
            <person name="Morin E."/>
            <person name="Otillar R."/>
            <person name="Lindquist E.A."/>
            <person name="Sun H."/>
            <person name="LaButti K.M."/>
            <person name="Schmutz J."/>
            <person name="Jabbour D."/>
            <person name="Luo H."/>
            <person name="Baker S.E."/>
            <person name="Pisabarro A.G."/>
            <person name="Walton J.D."/>
            <person name="Blanchette R.A."/>
            <person name="Henrissat B."/>
            <person name="Martin F."/>
            <person name="Cullen D."/>
            <person name="Hibbett D.S."/>
            <person name="Grigoriev I.V."/>
        </authorList>
    </citation>
    <scope>NUCLEOTIDE SEQUENCE [LARGE SCALE GENOMIC DNA]</scope>
    <source>
        <strain evidence="3">CBS 339.88</strain>
    </source>
</reference>
<name>A0A067TR93_GALM3</name>
<accession>A0A067TR93</accession>
<keyword evidence="1" id="KW-0732">Signal</keyword>
<sequence>MLTLFHLAIVVALLSVLSLLVTQHIPLTATQPGSALLQVLTADSSNLRNITVVILNWSRFSNVKKITSNICDHLLEDIVQDIVIWNNNPQQISLSDFSKTTCPEGKLSIINSSENLYFQARYMACAQARTPYCFIQDDDYLVLPEVIRALAIRINEASLSSIHLQPADEMLSSQLRRIIVEPKVHMTFAWLGYGTIITRSSAIEFLSTLNKLQLSVEEHQMADNYFTILSNKIPEQWFDPGIGLGGEQPFTVGTEGEARNNRHILRAAEFLDSIFTSSERYLDLPYVNNLPRSTDIEISRAPCHGRLCIFETSIELLPEILGLDVSVSAAKEILEIEKNRLRTLGEARKAHYHGFPPSNAVDGRYETAFRSPENAKKDDWIMLSLARAVLAQCKNYPPSCYIRCISRWTYLGECIQAFYCVIIKSVMMVFLTANLDCPPELDDCSWISFDWKGM</sequence>
<evidence type="ECO:0000313" key="3">
    <source>
        <dbReference type="Proteomes" id="UP000027222"/>
    </source>
</evidence>
<evidence type="ECO:0008006" key="4">
    <source>
        <dbReference type="Google" id="ProtNLM"/>
    </source>
</evidence>
<dbReference type="InterPro" id="IPR029044">
    <property type="entry name" value="Nucleotide-diphossugar_trans"/>
</dbReference>
<evidence type="ECO:0000256" key="1">
    <source>
        <dbReference type="SAM" id="SignalP"/>
    </source>
</evidence>
<dbReference type="Proteomes" id="UP000027222">
    <property type="component" value="Unassembled WGS sequence"/>
</dbReference>
<dbReference type="SUPFAM" id="SSF53448">
    <property type="entry name" value="Nucleotide-diphospho-sugar transferases"/>
    <property type="match status" value="1"/>
</dbReference>
<keyword evidence="3" id="KW-1185">Reference proteome</keyword>
<dbReference type="HOGENOM" id="CLU_041578_1_0_1"/>
<evidence type="ECO:0000313" key="2">
    <source>
        <dbReference type="EMBL" id="KDR85750.1"/>
    </source>
</evidence>
<feature type="signal peptide" evidence="1">
    <location>
        <begin position="1"/>
        <end position="22"/>
    </location>
</feature>
<dbReference type="EMBL" id="KL142367">
    <property type="protein sequence ID" value="KDR85750.1"/>
    <property type="molecule type" value="Genomic_DNA"/>
</dbReference>
<proteinExistence type="predicted"/>